<keyword evidence="3" id="KW-0479">Metal-binding</keyword>
<keyword evidence="5" id="KW-0249">Electron transport</keyword>
<evidence type="ECO:0000256" key="4">
    <source>
        <dbReference type="ARBA" id="ARBA00022737"/>
    </source>
</evidence>
<keyword evidence="4" id="KW-0677">Repeat</keyword>
<organism evidence="9">
    <name type="scientific">Hexamita inflata</name>
    <dbReference type="NCBI Taxonomy" id="28002"/>
    <lineage>
        <taxon>Eukaryota</taxon>
        <taxon>Metamonada</taxon>
        <taxon>Diplomonadida</taxon>
        <taxon>Hexamitidae</taxon>
        <taxon>Hexamitinae</taxon>
        <taxon>Hexamita</taxon>
    </lineage>
</organism>
<dbReference type="PANTHER" id="PTHR43687">
    <property type="entry name" value="ADENYLYLSULFATE REDUCTASE, BETA SUBUNIT"/>
    <property type="match status" value="1"/>
</dbReference>
<dbReference type="Gene3D" id="3.30.70.20">
    <property type="match status" value="1"/>
</dbReference>
<proteinExistence type="predicted"/>
<dbReference type="SUPFAM" id="SSF54862">
    <property type="entry name" value="4Fe-4S ferredoxins"/>
    <property type="match status" value="1"/>
</dbReference>
<sequence length="66" mass="7113">MLTKKAYIDVSECIGCGACVYACSTQALELVNEKAQLKIDPQTQLDWCTGKAACFDVCPAQAIVIK</sequence>
<keyword evidence="1" id="KW-0813">Transport</keyword>
<dbReference type="InterPro" id="IPR017896">
    <property type="entry name" value="4Fe4S_Fe-S-bd"/>
</dbReference>
<keyword evidence="7" id="KW-0411">Iron-sulfur</keyword>
<evidence type="ECO:0000313" key="10">
    <source>
        <dbReference type="EMBL" id="CAL5992770.1"/>
    </source>
</evidence>
<evidence type="ECO:0000256" key="2">
    <source>
        <dbReference type="ARBA" id="ARBA00022485"/>
    </source>
</evidence>
<evidence type="ECO:0000256" key="5">
    <source>
        <dbReference type="ARBA" id="ARBA00022982"/>
    </source>
</evidence>
<evidence type="ECO:0000313" key="11">
    <source>
        <dbReference type="Proteomes" id="UP001642409"/>
    </source>
</evidence>
<dbReference type="AlphaFoldDB" id="A0AA86P207"/>
<dbReference type="InterPro" id="IPR050572">
    <property type="entry name" value="Fe-S_Ferredoxin"/>
</dbReference>
<feature type="domain" description="4Fe-4S ferredoxin-type" evidence="8">
    <location>
        <begin position="4"/>
        <end position="33"/>
    </location>
</feature>
<evidence type="ECO:0000256" key="7">
    <source>
        <dbReference type="ARBA" id="ARBA00023014"/>
    </source>
</evidence>
<gene>
    <name evidence="10" type="ORF">HINF_LOCUS12742</name>
    <name evidence="9" type="ORF">HINF_LOCUS17273</name>
</gene>
<dbReference type="EMBL" id="CAXDID020000029">
    <property type="protein sequence ID" value="CAL5992770.1"/>
    <property type="molecule type" value="Genomic_DNA"/>
</dbReference>
<dbReference type="EMBL" id="CATOUU010000440">
    <property type="protein sequence ID" value="CAI9929628.1"/>
    <property type="molecule type" value="Genomic_DNA"/>
</dbReference>
<dbReference type="PROSITE" id="PS51379">
    <property type="entry name" value="4FE4S_FER_2"/>
    <property type="match status" value="2"/>
</dbReference>
<evidence type="ECO:0000256" key="1">
    <source>
        <dbReference type="ARBA" id="ARBA00022448"/>
    </source>
</evidence>
<dbReference type="Proteomes" id="UP001642409">
    <property type="component" value="Unassembled WGS sequence"/>
</dbReference>
<dbReference type="PANTHER" id="PTHR43687:SF6">
    <property type="entry name" value="L-ASPARTATE SEMIALDEHYDE SULFURTRANSFERASE IRON-SULFUR SUBUNIT"/>
    <property type="match status" value="1"/>
</dbReference>
<reference evidence="10 11" key="2">
    <citation type="submission" date="2024-07" db="EMBL/GenBank/DDBJ databases">
        <authorList>
            <person name="Akdeniz Z."/>
        </authorList>
    </citation>
    <scope>NUCLEOTIDE SEQUENCE [LARGE SCALE GENOMIC DNA]</scope>
</reference>
<dbReference type="GO" id="GO:0046872">
    <property type="term" value="F:metal ion binding"/>
    <property type="evidence" value="ECO:0007669"/>
    <property type="project" value="UniProtKB-KW"/>
</dbReference>
<keyword evidence="11" id="KW-1185">Reference proteome</keyword>
<feature type="domain" description="4Fe-4S ferredoxin-type" evidence="8">
    <location>
        <begin position="39"/>
        <end position="66"/>
    </location>
</feature>
<comment type="caution">
    <text evidence="9">The sequence shown here is derived from an EMBL/GenBank/DDBJ whole genome shotgun (WGS) entry which is preliminary data.</text>
</comment>
<dbReference type="Pfam" id="PF14697">
    <property type="entry name" value="Fer4_21"/>
    <property type="match status" value="1"/>
</dbReference>
<evidence type="ECO:0000256" key="6">
    <source>
        <dbReference type="ARBA" id="ARBA00023004"/>
    </source>
</evidence>
<protein>
    <submittedName>
        <fullName evidence="9">4Fe-4S ferredoxin</fullName>
    </submittedName>
    <submittedName>
        <fullName evidence="10">4Fe-4S_ferredoxin</fullName>
    </submittedName>
</protein>
<reference evidence="9" key="1">
    <citation type="submission" date="2023-06" db="EMBL/GenBank/DDBJ databases">
        <authorList>
            <person name="Kurt Z."/>
        </authorList>
    </citation>
    <scope>NUCLEOTIDE SEQUENCE</scope>
</reference>
<keyword evidence="2" id="KW-0004">4Fe-4S</keyword>
<evidence type="ECO:0000259" key="8">
    <source>
        <dbReference type="PROSITE" id="PS51379"/>
    </source>
</evidence>
<accession>A0AA86P207</accession>
<evidence type="ECO:0000256" key="3">
    <source>
        <dbReference type="ARBA" id="ARBA00022723"/>
    </source>
</evidence>
<evidence type="ECO:0000313" key="9">
    <source>
        <dbReference type="EMBL" id="CAI9929628.1"/>
    </source>
</evidence>
<dbReference type="GO" id="GO:0051539">
    <property type="term" value="F:4 iron, 4 sulfur cluster binding"/>
    <property type="evidence" value="ECO:0007669"/>
    <property type="project" value="UniProtKB-KW"/>
</dbReference>
<keyword evidence="6" id="KW-0408">Iron</keyword>
<name>A0AA86P207_9EUKA</name>